<evidence type="ECO:0000313" key="4">
    <source>
        <dbReference type="EMBL" id="CAK0760083.1"/>
    </source>
</evidence>
<sequence>MQFGVGVRLVHFRLGQEALQRHSQGAFHLLALSINFVSIELPSWRHPARIQVSGFKAELKQRQLPQHVAAKERRRQELQSDQALKAAKLEAVDRLLWQTDFLHHESTAQPSSKAGQAKRLLAKLQHRMLALATQCLDVSLEDVHITISQEDKPGPSLSPCRDLQGRDALRFSVRRLSLGPHGTPQHEHSRLVAERSKHTESRWMDALTLPARAARFAVVDAPFSSKLEVTGVSLMLQSHEARQPGVTLRAATPQKSGGESMPDRPAQTPPSRGFFGPQPGPFPAGPGSSPGRGSPGQHRKRRRQQGAEAPPAPGSTDGSAAEPVQAVVEEHVLIQQWGFDVTVRVVPLGWREPVSMAAPAKHKTSTDSPHMYSNPLYTSEDTSASSMSDDAGEAQDTWQSRLPSVPEVVRESYRKAEERSWPDALRSRVQGGVRSKAFAPPGRPPGAQLNGMAAAGKTQEKEAEDASTGCRAEVSISLRACVPTVSVAAAAVAIRMAERWQRYEQYSPFWQVRPRVTVRDSPAAWWQHAGYAALQECRLISRRQFPFSGMARRRTSRQLYQALYARSAARFASFHEPRLGWWHRRKVPKADKADISELAALEARLSLEEIAHFRAGVAAAHSHHLTSSRAVTQHVMDAVDVIVGSPRALPKPLEAMLFQSAAPVDPGGTLEMCLHISCPKVGLQLLTGEEWMALTPRVPGSPFHILEAGVRDVQLNLPAAGQASLLCASISIGGLSTLDEPLSAVVVQSPSSHCNRLLATADLHAAASRVQTKPAKTPKSFLVVKFGRGSANSENSASRRSGKEALLWEMRQPSGMEVDVEAAGIEVSHNTDAVVAGLSFLGQLDRIREMPVAAKSGGSGAASSSGAAPQPKPEPDTAGGRQPATLSERVKQAFAAHHLPIHNKNDVPFTTLKIACPGVVGVVQYQHTEVSARKSAGRERPSSSREDNSRSSQYELVLAISSIRTQVYGEDFQDFMHRGATQCTSCHAYVDLFCYQAPSSRKRGWSLPQQLLSFRTVNTRTSLLQRASRDGEALQEYSDPQMQAMAQVWAHPEDLPLYPGGEEPYRLQSKSDRRPSSAFASESGAPQRPSTSGRHHREADSCPPFPLVPLMKVASAQAELAQKVLLVPAAPSSLNASLSLGAIGIMVWISPWQVAHVLSIMRTLQADLAPAWRPAAARSRSRRRSRSKLSYLSSSHLHVACTLHVPLISSIIMVSKETHRGTTGRFKRWEWGKQIKESQPAYAWGRFITPLYGIKVVGFLAGVTYSGNGGLQAGVTMDGILARDLQLRPSSKFAYLLRPLPTRAAQLDAYAQLFRRRILRVVSLSKAAKRWLRATRAVVLKLRSKQRMFSGLSRSFGTLQTGVRATSFLGSCVLGPQVSLAFSMAGLSHTQHTHGGPEPAHLQVEVGQLLTNLRVSSSNMLLPFTAQIMQLLQDDSQPADMLTTEEIMPSVPEKRPDAAFPGLKIELGLIGLDLVLLVMGQELVSFKIVDAALTTEISSAKACNGPCGETAVVVALTVVDMSLRDMQARPEHSMVLRPNSASESCSLSLEFTQPFDRSVAPSLVIEMANPRILVLFRFLHDIAFGMSIVARGLRTNTDLLDSEEAQPQPQASPKAQLKPSDSGQQPLQLLLHISNLSVLLPASSRSRQVLECDAEVLMLGVPGLALPDSALATAMLPSVPDMVDASIANSRLARRVARTPSPEAPTQPNQDGDKQRDGEHGEDALNADEEQVEETDGVFTKAMKQFSNWEAREERKFQADVLQEQRGVLFVGDTYEAPPPDSTTGVLLVTADSAPEGSKATRGKRPSAFASARKPDKKSIVLPLPDSVQRAAPEQLHRTLSKGKAIADKGTDAGAQLPLRRSSSMPADIPMDDKADKPSPGTTEDEEHMAADVGVAILADAFVVRCATIGPTASAPSRRRTKFCPSSVDVFAWPMDQYGLSDREAFIHQANYAVVMFEQQAASGDTYMQLHVEATDMAAVLNNGNYSALLGFVQGNLTEVSSFAQARPAPPAPEEPCTTFNADLNFDAPAGDRPTFYMTVAAPTLALVLEAEPKHWLSGSSLPGATSTELHPFVRAKFGSVNLNLATLQLCRSTYMSIAAASVDCDDLRLCYSSVMKQIEIVPDGSMALSGSQEGNPILSSQAKANANSVAGGPADSAWDFKAPGRTMSAMPGWGRSGADSTGELLLERTKTLQDAKKLQRSGQSLGVGFRSPLRQASEVRGLNRSGLWRGASEASSSQATTELRHVKTKVAMEPAPVHVMPVVEVCNVAELAEECKNGAPVIHLIRSPATHPAKEAAHLQEEATQLPPGMTLEVSIALQKDGTVAVQTALDKALVQWPFLHDTSLVAATAAVFMPAASHSLSQDAARSAAQAAAANALDVTLLQPWLYNNVLLLNSQLFIPVLDKAANFDVVREKFGGSAALLGLHDRIADVLLTATALSAESPDTALRLEQRGLAATWSGLRIAYAAGGDGESDTRVDLRNFAAFVRDPTALVTCVLLPHSCSVKLQMQVAQAMAKAEYSKAVNAVIVIQRAFRRWRWERMLRTRRRSRRRSSKAKEKWIQATAAEVLRRLGRPMVHEPPEENTLLDQLVMVVASPRTKELLTDYAEHNKADDKAKVVAINHAPTSVRLTLKLGSLTGRAAFSHVPFLHSILWMTESILMAPKTVDMPQTPVGAMEVQEQGFRPSRLRVDAAIRTVSLVLCNDKLTTYGAPDVLQVSVDQLDGHFYRNACFADRPANQAGRVAMRLWASFLNNSSSRWEPIWENWPLHMELIDIVSPIYRSDFQRRIWVGSEERLNIQFNPAALLSLGDAHAFVQALLDIAPKAPGVPKGGPTPSTVSTNTKMAQLDSGPEMVEQMAQRGAITSRVPQKYLIQNNSGLSVYYWVDMGEAVQRTFHLDSGESETLKVVPTRKVLSVSTFSKGGSVEKVCNVINLYFEGNWMPIKDVAVSVVGKYRYFMHSPAERDSVPVIVDIILVGRTKIITLHSSVWLENLTDRRVAFRLHVPITPLVAPAPARGAAPEQQAELKSDALLGPLPPGEGLYLPLTAVLGGLLFVRPEGYAEAQRDVVRLTSDVELLREQEGYITCEPLDPEDGGPLEPLPLHCSLLVIPAQVNSEFQAFKHIDIRSRGEMARATKSLEATLALQPTLILTNSLPCSLDVIVWQVAPFRKLRQEKSEQGKGRVTDFIKYDIRQMHTAFTGTIPFSREEEDVLIGARVPGRNRLPSEDDPEPEPVEVQLSRASLGQTGQHITLSLKPGASQNVYANMAGNVLVHVSAPSLGLAAAQWAVVSWGESQVMRESITDAKYIYRLPKDLVLQAKTIWQTRQPKASTVARYTAALKRAGAKFRAGMARSVRTAADTPRTVGTPSSQLTAQRPGHAGQPGSAIGPRSVASEPVPGVSGIATGSRTIDRLSSPTDAGNSTPLYNAADGLTAFSSGRPGLTSVSEDVEVPATVSSSESEAAYTAHDSSPDEQSSSYQSVRSSPESKRNSAEPLQRSHARTPSVSFDLISGGPSQGHGPSSGSVPARTAAWVDSSAASRGEPDQDEEGVGDGTDQSLLRSVFQAWRTAAANQHARRVHSNQNEVPLSERRSAPPLVLLGLDNSRARGRPKQPLTRVAFYSSYWIDNRTGMDLMFQDHAAAQANPFLLGARMPGAYAEVLVPALPRAVTERGILETWDVQSAEEIPVASVLLNTQETTRFRLATGPRKRYSQSVHVHTVGSKGSVRIKEAAVVQLPAAMSRARDSLIRASQTLNPQKFKRTSLVRLRSAPIVSVGLKPLSDGKSVKLTIAPLLRERPHSAGESSASVLQPSMPRPGSATPERPAMLRLDADSTPLTSAATSPSLPAREGMTLHRRGVTEDLEALESMQSRALSEPHSRTGSGQPQQAVQAQPTPKRTWVVHKEYEFAVEVTSGPPTSVFCHTKVITVKSRFIADNQTDMDIEIKQKGTPDIVTGAPAEMESRCAVRLKPRERAAIHWDDADLPREVVMRPVVSLGNDWHWSGSFKLSTREEYFGLRIRSKNQGRAINVPVNSTVGPSGTVLVTFKSHQSVPPYRIENQCSDVYIYFVQACLAGERPGRWNWLQPRTNGNALAYAWDEPSEDHLLRVKARVKNKTGSLVSQEYSLDRLGTKPVLRLPTARSPGGSSDNLTQGSVPTELQEKVASLLASESSRKVYVTVFADGPTRVLRFADVQDAGAEEAEQSILDLAARLRQVEEQLWRINASFSGLHGASGVRDLDLYGRANAVPCGQPGSKGDAHPGQNGKSPTPSGASSPNPRLKMKQKASMDSPDTGSGMQPVEEDTEYSHSEQRWGAGVSSPGGAGTLLEMKQLPDIRLEAGGPSTAVQQGSSSSSETEIEPVAEAQAPRNSILDATAMSMEGRKRRYGDLGHLLPMSGNSRNVQGTQLLQSAAEGDSALLLGGDLIVTVHRAEQLCGQERLTHPFARVRVGDQTNITNVLWQTVSPEWDEAVFFREICAASELVVEVWDVGGSKKSEQLQRLAEEPGRLVSNSRFLGRVEVPLSETLSLKRDTRHWFTLRRRSAADSVSGRLQLEFAWDVTARSLLSLKLAALENVLCQRTEILCALNPVPAAKAFRWIQKGPTSPKATQQGAGAAGSCKGGQELLDDVQSQHYMEQQSATLMVTVLEACGMQPRRGVVVAFQANQLPNPLVELSLPGQPTYQVAAKHSLKPHFPTDHPASFHRVTQDAALTVRLYDDKAGRRNQLLGEAVLPCKQIKGEDPEYVWLPLPAPPPTGPRLAKGPRERLPESAASSLLPELQLHLRLQWVRPVERGQIVHLDCSLEGCGISVVGGLQDELFNLTLDLFKVQAERTRAEAKLDGSIQRVQLDNQMLDATQPVVLAPASAAHAHAESGVSRVGQQPLVRFGIVRSFANSLPSGSLGEAAGTPSMPATPKAAQGATSVLRREGDILSFRSLYLDVGEVDVQTDDGFLEAVLTFVVALPVADIWQDAAWREQQRRLLSAHFGPREVESLAMNAVLPLDRDDGSVAGAPLLWVQQREMKEMTVLRGQSAHSSWFFVETARIGDINANVTIALTSSILAARHGGVAPEISSGLFRRFIGTSGFQLINVNNVPLSLRGWTMDTRLIGRKALTNSLLRHYMGQAISEAHKVLGGAGPAIAAVPLTVVWAGGAFYTLASGLGAGKVGPRGAVQRVGYTFFMAIADVVGSFSRIGLSLCTYVPPNQAGVFSDSGALNRAVQRPANAFDAFRRAAEEGLSGVWSGISGTLMDPTQGFHTGGIPMALLGVGKGVFGLALRPTFGILEMTSKASYGMGLVCLGREAISGSTLRRVRAPGALADDQNEASEISRSPELKASHERLLAAWQAALPLIFPALKESKVLEVMQAGDRRIVVLTQTHVALLRVRVAAVRSVYRAMWKVRLSKIQTVRGDSDRLRIWIDFLREVRTFCAGTWMIPSRKRISCGTRAALEALVLKINHNIRSASPGPHPAPDTGFSQFLPQELSIFG</sequence>
<proteinExistence type="inferred from homology"/>
<keyword evidence="5" id="KW-1185">Reference proteome</keyword>
<protein>
    <recommendedName>
        <fullName evidence="3">C2 domain-containing protein</fullName>
    </recommendedName>
</protein>
<reference evidence="4 5" key="1">
    <citation type="submission" date="2023-10" db="EMBL/GenBank/DDBJ databases">
        <authorList>
            <person name="Maclean D."/>
            <person name="Macfadyen A."/>
        </authorList>
    </citation>
    <scope>NUCLEOTIDE SEQUENCE [LARGE SCALE GENOMIC DNA]</scope>
</reference>
<feature type="compositionally biased region" description="Basic and acidic residues" evidence="2">
    <location>
        <begin position="930"/>
        <end position="949"/>
    </location>
</feature>
<feature type="region of interest" description="Disordered" evidence="2">
    <location>
        <begin position="359"/>
        <end position="402"/>
    </location>
</feature>
<feature type="region of interest" description="Disordered" evidence="2">
    <location>
        <begin position="241"/>
        <end position="322"/>
    </location>
</feature>
<evidence type="ECO:0000256" key="1">
    <source>
        <dbReference type="ARBA" id="ARBA00006545"/>
    </source>
</evidence>
<feature type="region of interest" description="Disordered" evidence="2">
    <location>
        <begin position="3351"/>
        <end position="3425"/>
    </location>
</feature>
<feature type="compositionally biased region" description="Polar residues" evidence="2">
    <location>
        <begin position="4261"/>
        <end position="4274"/>
    </location>
</feature>
<feature type="compositionally biased region" description="Basic and acidic residues" evidence="2">
    <location>
        <begin position="1711"/>
        <end position="1722"/>
    </location>
</feature>
<feature type="domain" description="C2" evidence="3">
    <location>
        <begin position="4617"/>
        <end position="4743"/>
    </location>
</feature>
<comment type="caution">
    <text evidence="4">The sequence shown here is derived from an EMBL/GenBank/DDBJ whole genome shotgun (WGS) entry which is preliminary data.</text>
</comment>
<evidence type="ECO:0000313" key="5">
    <source>
        <dbReference type="Proteomes" id="UP001314263"/>
    </source>
</evidence>
<feature type="domain" description="C2" evidence="3">
    <location>
        <begin position="4401"/>
        <end position="4533"/>
    </location>
</feature>
<feature type="compositionally biased region" description="Polar residues" evidence="2">
    <location>
        <begin position="3404"/>
        <end position="3425"/>
    </location>
</feature>
<gene>
    <name evidence="4" type="ORF">CVIRNUC_002742</name>
</gene>
<feature type="compositionally biased region" description="Polar residues" evidence="2">
    <location>
        <begin position="3364"/>
        <end position="3374"/>
    </location>
</feature>
<accession>A0AAV1HX23</accession>
<dbReference type="PROSITE" id="PS50004">
    <property type="entry name" value="C2"/>
    <property type="match status" value="2"/>
</dbReference>
<feature type="compositionally biased region" description="Low complexity" evidence="2">
    <location>
        <begin position="1605"/>
        <end position="1619"/>
    </location>
</feature>
<evidence type="ECO:0000256" key="2">
    <source>
        <dbReference type="SAM" id="MobiDB-lite"/>
    </source>
</evidence>
<feature type="compositionally biased region" description="Polar residues" evidence="2">
    <location>
        <begin position="375"/>
        <end position="388"/>
    </location>
</feature>
<dbReference type="Pfam" id="PF25036">
    <property type="entry name" value="VPS13_VAB"/>
    <property type="match status" value="1"/>
</dbReference>
<feature type="region of interest" description="Disordered" evidence="2">
    <location>
        <begin position="3439"/>
        <end position="3554"/>
    </location>
</feature>
<feature type="region of interest" description="Disordered" evidence="2">
    <location>
        <begin position="177"/>
        <end position="196"/>
    </location>
</feature>
<dbReference type="InterPro" id="IPR035892">
    <property type="entry name" value="C2_domain_sf"/>
</dbReference>
<feature type="region of interest" description="Disordered" evidence="2">
    <location>
        <begin position="853"/>
        <end position="883"/>
    </location>
</feature>
<feature type="region of interest" description="Disordered" evidence="2">
    <location>
        <begin position="4247"/>
        <end position="4322"/>
    </location>
</feature>
<feature type="compositionally biased region" description="Basic and acidic residues" evidence="2">
    <location>
        <begin position="184"/>
        <end position="196"/>
    </location>
</feature>
<dbReference type="SMART" id="SM00239">
    <property type="entry name" value="C2"/>
    <property type="match status" value="2"/>
</dbReference>
<comment type="similarity">
    <text evidence="1">Belongs to the VPS13 family.</text>
</comment>
<dbReference type="PANTHER" id="PTHR16166:SF93">
    <property type="entry name" value="INTERMEMBRANE LIPID TRANSFER PROTEIN VPS13"/>
    <property type="match status" value="1"/>
</dbReference>
<dbReference type="PANTHER" id="PTHR16166">
    <property type="entry name" value="VACUOLAR PROTEIN SORTING-ASSOCIATED PROTEIN VPS13"/>
    <property type="match status" value="1"/>
</dbReference>
<dbReference type="InterPro" id="IPR000008">
    <property type="entry name" value="C2_dom"/>
</dbReference>
<dbReference type="Pfam" id="PF00168">
    <property type="entry name" value="C2"/>
    <property type="match status" value="2"/>
</dbReference>
<dbReference type="CDD" id="cd00030">
    <property type="entry name" value="C2"/>
    <property type="match status" value="2"/>
</dbReference>
<feature type="region of interest" description="Disordered" evidence="2">
    <location>
        <begin position="1060"/>
        <end position="1101"/>
    </location>
</feature>
<feature type="region of interest" description="Disordered" evidence="2">
    <location>
        <begin position="3796"/>
        <end position="3895"/>
    </location>
</feature>
<feature type="compositionally biased region" description="Basic and acidic residues" evidence="2">
    <location>
        <begin position="1063"/>
        <end position="1075"/>
    </location>
</feature>
<feature type="region of interest" description="Disordered" evidence="2">
    <location>
        <begin position="1795"/>
        <end position="1886"/>
    </location>
</feature>
<feature type="region of interest" description="Disordered" evidence="2">
    <location>
        <begin position="4337"/>
        <end position="4359"/>
    </location>
</feature>
<dbReference type="GO" id="GO:0006623">
    <property type="term" value="P:protein targeting to vacuole"/>
    <property type="evidence" value="ECO:0007669"/>
    <property type="project" value="TreeGrafter"/>
</dbReference>
<feature type="region of interest" description="Disordered" evidence="2">
    <location>
        <begin position="434"/>
        <end position="463"/>
    </location>
</feature>
<feature type="compositionally biased region" description="Low complexity" evidence="2">
    <location>
        <begin position="3472"/>
        <end position="3484"/>
    </location>
</feature>
<dbReference type="SUPFAM" id="SSF49562">
    <property type="entry name" value="C2 domain (Calcium/lipid-binding domain, CaLB)"/>
    <property type="match status" value="2"/>
</dbReference>
<dbReference type="InterPro" id="IPR026847">
    <property type="entry name" value="VPS13"/>
</dbReference>
<evidence type="ECO:0000259" key="3">
    <source>
        <dbReference type="PROSITE" id="PS50004"/>
    </source>
</evidence>
<feature type="compositionally biased region" description="Low complexity" evidence="2">
    <location>
        <begin position="3831"/>
        <end position="3846"/>
    </location>
</feature>
<feature type="region of interest" description="Disordered" evidence="2">
    <location>
        <begin position="1694"/>
        <end position="1722"/>
    </location>
</feature>
<dbReference type="EMBL" id="CAUYUE010000004">
    <property type="protein sequence ID" value="CAK0760083.1"/>
    <property type="molecule type" value="Genomic_DNA"/>
</dbReference>
<feature type="region of interest" description="Disordered" evidence="2">
    <location>
        <begin position="930"/>
        <end position="951"/>
    </location>
</feature>
<dbReference type="Gene3D" id="2.60.40.150">
    <property type="entry name" value="C2 domain"/>
    <property type="match status" value="2"/>
</dbReference>
<feature type="region of interest" description="Disordered" evidence="2">
    <location>
        <begin position="1602"/>
        <end position="1623"/>
    </location>
</feature>
<feature type="compositionally biased region" description="Low complexity" evidence="2">
    <location>
        <begin position="3883"/>
        <end position="3892"/>
    </location>
</feature>
<name>A0AAV1HX23_9CHLO</name>
<dbReference type="Proteomes" id="UP001314263">
    <property type="component" value="Unassembled WGS sequence"/>
</dbReference>
<feature type="compositionally biased region" description="Low complexity" evidence="2">
    <location>
        <begin position="3511"/>
        <end position="3524"/>
    </location>
</feature>
<dbReference type="GO" id="GO:0045053">
    <property type="term" value="P:protein retention in Golgi apparatus"/>
    <property type="evidence" value="ECO:0007669"/>
    <property type="project" value="TreeGrafter"/>
</dbReference>
<feature type="compositionally biased region" description="Low complexity" evidence="2">
    <location>
        <begin position="853"/>
        <end position="868"/>
    </location>
</feature>
<dbReference type="InterPro" id="IPR009543">
    <property type="entry name" value="VPS13_VAB"/>
</dbReference>
<organism evidence="4 5">
    <name type="scientific">Coccomyxa viridis</name>
    <dbReference type="NCBI Taxonomy" id="1274662"/>
    <lineage>
        <taxon>Eukaryota</taxon>
        <taxon>Viridiplantae</taxon>
        <taxon>Chlorophyta</taxon>
        <taxon>core chlorophytes</taxon>
        <taxon>Trebouxiophyceae</taxon>
        <taxon>Trebouxiophyceae incertae sedis</taxon>
        <taxon>Coccomyxaceae</taxon>
        <taxon>Coccomyxa</taxon>
    </lineage>
</organism>